<organism evidence="17 18">
    <name type="scientific">Pyricularia oryzae</name>
    <name type="common">Rice blast fungus</name>
    <name type="synonym">Magnaporthe oryzae</name>
    <dbReference type="NCBI Taxonomy" id="318829"/>
    <lineage>
        <taxon>Eukaryota</taxon>
        <taxon>Fungi</taxon>
        <taxon>Dikarya</taxon>
        <taxon>Ascomycota</taxon>
        <taxon>Pezizomycotina</taxon>
        <taxon>Sordariomycetes</taxon>
        <taxon>Sordariomycetidae</taxon>
        <taxon>Magnaporthales</taxon>
        <taxon>Pyriculariaceae</taxon>
        <taxon>Pyricularia</taxon>
    </lineage>
</organism>
<feature type="binding site" evidence="12">
    <location>
        <position position="613"/>
    </location>
    <ligand>
        <name>Fe cation</name>
        <dbReference type="ChEBI" id="CHEBI:24875"/>
    </ligand>
</feature>
<dbReference type="Pfam" id="PF20510">
    <property type="entry name" value="HgmA_N"/>
    <property type="match status" value="2"/>
</dbReference>
<evidence type="ECO:0000256" key="3">
    <source>
        <dbReference type="ARBA" id="ARBA00007757"/>
    </source>
</evidence>
<dbReference type="GO" id="GO:0004411">
    <property type="term" value="F:homogentisate 1,2-dioxygenase activity"/>
    <property type="evidence" value="ECO:0007669"/>
    <property type="project" value="UniProtKB-EC"/>
</dbReference>
<sequence>MSEPLTKVDSAVQGLSSSPKDTKSSAAARRASSAAASGVYNIKDLEEQKIEIEIAKETQRTGWKVNTSPSTVEDKEVLKKLLTTPPIKKIDLHFPLGLEVTARNLKGVTIKDAMDAIHKAYKKRADDELDQPYLAGFEWDKEECWTRFIVHLSKDSGVQANAGGKKKKKAAAEDYLNSIIKLFLGSQLACSWLCCDVPISFFFLGNLFFYFTTAILRNALLDPKLPKMPATEFEFKEKYRYQNGFDSYLESEAVPGALPIAQNSPQKPPHGLYAEKLSGTAFTAPRNENKQSWLYRILPSCAHPPFRVKGQAGEHDVEKQPPTPPITPGQPLTPGQQPQHEHKDEMARFAPLSRLHYIPNQLRWDPFDHDPQSDFVSGLHLIAGAGEPTLKHGIGMFVYAAGKSMSTSSAFYSADGDLLIVAQSGVLDIRTELGWLLVRPLEIAVIPRGIRFQVLLPEGTGPARGYALELYQGHFALPELGPIGSNGLANARDFQAPVACFSEDHGPTAFSAGPSAPRDGYEVTAKFNNTLFATRQAHTPFDVVAWHGNYYPFKYDLGRFNTIGAISYDHPDPSIFTVLTAPSDHAGTAVADFVIFPPRWLVGEDTFRPPWYHRNTMSEFMGLITGDYDAKKGGKGGFVPGGASLHNVMSGHGPDAASYEGAREAELKPAKVGAGSCAFMFESCFMVGVTDWGLRTCQKVQEGYSQESWGGVKTHWKRPEGASADVHLLK</sequence>
<feature type="domain" description="Homogentisate 1,2-dioxygenase N-terminal" evidence="16">
    <location>
        <begin position="341"/>
        <end position="557"/>
    </location>
</feature>
<dbReference type="Gene3D" id="2.60.120.10">
    <property type="entry name" value="Jelly Rolls"/>
    <property type="match status" value="1"/>
</dbReference>
<evidence type="ECO:0000256" key="12">
    <source>
        <dbReference type="PIRSR" id="PIRSR605708-2"/>
    </source>
</evidence>
<dbReference type="NCBIfam" id="TIGR01015">
    <property type="entry name" value="hmgA"/>
    <property type="match status" value="1"/>
</dbReference>
<feature type="domain" description="Homogentisate 1,2-dioxygenase C-terminal" evidence="14">
    <location>
        <begin position="559"/>
        <end position="715"/>
    </location>
</feature>
<comment type="pathway">
    <text evidence="2">Amino-acid degradation; L-phenylalanine degradation; acetoacetate and fumarate from L-phenylalanine: step 4/6.</text>
</comment>
<dbReference type="InterPro" id="IPR011051">
    <property type="entry name" value="RmlC_Cupin_sf"/>
</dbReference>
<evidence type="ECO:0000256" key="9">
    <source>
        <dbReference type="ARBA" id="ARBA00023004"/>
    </source>
</evidence>
<comment type="cofactor">
    <cofactor evidence="1 12">
        <name>Fe cation</name>
        <dbReference type="ChEBI" id="CHEBI:24875"/>
    </cofactor>
</comment>
<dbReference type="InterPro" id="IPR046452">
    <property type="entry name" value="HgmA_N"/>
</dbReference>
<dbReference type="Proteomes" id="UP000294847">
    <property type="component" value="Chromosome 5"/>
</dbReference>
<evidence type="ECO:0000259" key="16">
    <source>
        <dbReference type="Pfam" id="PF20510"/>
    </source>
</evidence>
<dbReference type="UniPathway" id="UPA00139">
    <property type="reaction ID" value="UER00339"/>
</dbReference>
<feature type="domain" description="Homogentisate 1,2-dioxygenase N-terminal" evidence="16">
    <location>
        <begin position="240"/>
        <end position="317"/>
    </location>
</feature>
<keyword evidence="7" id="KW-0223">Dioxygenase</keyword>
<evidence type="ECO:0000313" key="18">
    <source>
        <dbReference type="Proteomes" id="UP000294847"/>
    </source>
</evidence>
<evidence type="ECO:0000256" key="6">
    <source>
        <dbReference type="ARBA" id="ARBA00022878"/>
    </source>
</evidence>
<feature type="binding site" evidence="12">
    <location>
        <position position="652"/>
    </location>
    <ligand>
        <name>Fe cation</name>
        <dbReference type="ChEBI" id="CHEBI:24875"/>
    </ligand>
</feature>
<dbReference type="PANTHER" id="PTHR11056">
    <property type="entry name" value="HOMOGENTISATE 1,2-DIOXYGENASE"/>
    <property type="match status" value="1"/>
</dbReference>
<dbReference type="InterPro" id="IPR014710">
    <property type="entry name" value="RmlC-like_jellyroll"/>
</dbReference>
<feature type="compositionally biased region" description="Low complexity" evidence="13">
    <location>
        <begin position="24"/>
        <end position="36"/>
    </location>
</feature>
<feature type="binding site" evidence="12">
    <location>
        <position position="628"/>
    </location>
    <ligand>
        <name>homogentisate</name>
        <dbReference type="ChEBI" id="CHEBI:16169"/>
    </ligand>
</feature>
<feature type="domain" description="DUF6699" evidence="15">
    <location>
        <begin position="65"/>
        <end position="129"/>
    </location>
</feature>
<feature type="binding site" evidence="12">
    <location>
        <position position="619"/>
    </location>
    <ligand>
        <name>Fe cation</name>
        <dbReference type="ChEBI" id="CHEBI:24875"/>
    </ligand>
</feature>
<dbReference type="PANTHER" id="PTHR11056:SF0">
    <property type="entry name" value="HOMOGENTISATE 1,2-DIOXYGENASE"/>
    <property type="match status" value="1"/>
</dbReference>
<dbReference type="FunFam" id="2.60.120.10:FF:000053">
    <property type="entry name" value="Homogentisate 1,2-dioxygenase"/>
    <property type="match status" value="1"/>
</dbReference>
<dbReference type="EMBL" id="CP034208">
    <property type="protein sequence ID" value="QBZ62881.1"/>
    <property type="molecule type" value="Genomic_DNA"/>
</dbReference>
<evidence type="ECO:0000256" key="13">
    <source>
        <dbReference type="SAM" id="MobiDB-lite"/>
    </source>
</evidence>
<evidence type="ECO:0000259" key="14">
    <source>
        <dbReference type="Pfam" id="PF04209"/>
    </source>
</evidence>
<dbReference type="EC" id="1.13.11.5" evidence="4"/>
<gene>
    <name evidence="17" type="ORF">PoMZ_11768</name>
</gene>
<reference evidence="17 18" key="1">
    <citation type="journal article" date="2019" name="Mol. Biol. Evol.">
        <title>Blast fungal genomes show frequent chromosomal changes, gene gains and losses, and effector gene turnover.</title>
        <authorList>
            <person name="Gomez Luciano L.B."/>
            <person name="Jason Tsai I."/>
            <person name="Chuma I."/>
            <person name="Tosa Y."/>
            <person name="Chen Y.H."/>
            <person name="Li J.Y."/>
            <person name="Li M.Y."/>
            <person name="Jade Lu M.Y."/>
            <person name="Nakayashiki H."/>
            <person name="Li W.H."/>
        </authorList>
    </citation>
    <scope>NUCLEOTIDE SEQUENCE [LARGE SCALE GENOMIC DNA]</scope>
    <source>
        <strain evidence="17">MZ5-1-6</strain>
    </source>
</reference>
<evidence type="ECO:0000256" key="7">
    <source>
        <dbReference type="ARBA" id="ARBA00022964"/>
    </source>
</evidence>
<feature type="region of interest" description="Disordered" evidence="13">
    <location>
        <begin position="308"/>
        <end position="343"/>
    </location>
</feature>
<name>A0A4P7NL61_PYROR</name>
<evidence type="ECO:0000259" key="15">
    <source>
        <dbReference type="Pfam" id="PF20415"/>
    </source>
</evidence>
<keyword evidence="8" id="KW-0560">Oxidoreductase</keyword>
<feature type="compositionally biased region" description="Low complexity" evidence="13">
    <location>
        <begin position="329"/>
        <end position="338"/>
    </location>
</feature>
<keyword evidence="5 12" id="KW-0479">Metal-binding</keyword>
<dbReference type="GO" id="GO:0046872">
    <property type="term" value="F:metal ion binding"/>
    <property type="evidence" value="ECO:0007669"/>
    <property type="project" value="UniProtKB-KW"/>
</dbReference>
<dbReference type="Pfam" id="PF20415">
    <property type="entry name" value="DUF6699"/>
    <property type="match status" value="1"/>
</dbReference>
<accession>A0A4P7NL61</accession>
<evidence type="ECO:0000256" key="4">
    <source>
        <dbReference type="ARBA" id="ARBA00013127"/>
    </source>
</evidence>
<evidence type="ECO:0000256" key="10">
    <source>
        <dbReference type="ARBA" id="ARBA00023232"/>
    </source>
</evidence>
<proteinExistence type="inferred from homology"/>
<evidence type="ECO:0000256" key="8">
    <source>
        <dbReference type="ARBA" id="ARBA00023002"/>
    </source>
</evidence>
<protein>
    <recommendedName>
        <fullName evidence="4">homogentisate 1,2-dioxygenase</fullName>
        <ecNumber evidence="4">1.13.11.5</ecNumber>
    </recommendedName>
</protein>
<dbReference type="InterPro" id="IPR046451">
    <property type="entry name" value="HgmA_C"/>
</dbReference>
<dbReference type="GO" id="GO:0005737">
    <property type="term" value="C:cytoplasm"/>
    <property type="evidence" value="ECO:0007669"/>
    <property type="project" value="TreeGrafter"/>
</dbReference>
<evidence type="ECO:0000256" key="1">
    <source>
        <dbReference type="ARBA" id="ARBA00001962"/>
    </source>
</evidence>
<dbReference type="GO" id="GO:0006559">
    <property type="term" value="P:L-phenylalanine catabolic process"/>
    <property type="evidence" value="ECO:0007669"/>
    <property type="project" value="UniProtKB-UniPathway"/>
</dbReference>
<keyword evidence="10" id="KW-0585">Phenylalanine catabolism</keyword>
<evidence type="ECO:0000256" key="11">
    <source>
        <dbReference type="PIRSR" id="PIRSR605708-1"/>
    </source>
</evidence>
<dbReference type="InterPro" id="IPR005708">
    <property type="entry name" value="Homogentis_dOase"/>
</dbReference>
<evidence type="ECO:0000313" key="17">
    <source>
        <dbReference type="EMBL" id="QBZ62881.1"/>
    </source>
</evidence>
<keyword evidence="9 12" id="KW-0408">Iron</keyword>
<feature type="region of interest" description="Disordered" evidence="13">
    <location>
        <begin position="1"/>
        <end position="36"/>
    </location>
</feature>
<evidence type="ECO:0000256" key="2">
    <source>
        <dbReference type="ARBA" id="ARBA00004704"/>
    </source>
</evidence>
<dbReference type="GO" id="GO:0006572">
    <property type="term" value="P:L-tyrosine catabolic process"/>
    <property type="evidence" value="ECO:0007669"/>
    <property type="project" value="UniProtKB-KW"/>
</dbReference>
<evidence type="ECO:0000256" key="5">
    <source>
        <dbReference type="ARBA" id="ARBA00022723"/>
    </source>
</evidence>
<dbReference type="Pfam" id="PF04209">
    <property type="entry name" value="HgmA_C"/>
    <property type="match status" value="1"/>
</dbReference>
<dbReference type="InterPro" id="IPR046522">
    <property type="entry name" value="DUF6699"/>
</dbReference>
<keyword evidence="6" id="KW-0828">Tyrosine catabolism</keyword>
<feature type="active site" description="Proton acceptor" evidence="11">
    <location>
        <position position="570"/>
    </location>
</feature>
<dbReference type="SUPFAM" id="SSF51182">
    <property type="entry name" value="RmlC-like cupins"/>
    <property type="match status" value="2"/>
</dbReference>
<comment type="similarity">
    <text evidence="3">Belongs to the homogentisate dioxygenase family.</text>
</comment>
<feature type="binding site" evidence="12">
    <location>
        <position position="652"/>
    </location>
    <ligand>
        <name>homogentisate</name>
        <dbReference type="ChEBI" id="CHEBI:16169"/>
    </ligand>
</feature>
<dbReference type="CDD" id="cd07000">
    <property type="entry name" value="cupin_HGO_N"/>
    <property type="match status" value="1"/>
</dbReference>
<dbReference type="AlphaFoldDB" id="A0A4P7NL61"/>